<dbReference type="Gene3D" id="3.10.520.10">
    <property type="entry name" value="ApbE-like domains"/>
    <property type="match status" value="1"/>
</dbReference>
<reference evidence="13 14" key="1">
    <citation type="submission" date="2017-06" db="EMBL/GenBank/DDBJ databases">
        <authorList>
            <person name="Kim H.J."/>
            <person name="Triplett B.A."/>
        </authorList>
    </citation>
    <scope>NUCLEOTIDE SEQUENCE [LARGE SCALE GENOMIC DNA]</scope>
    <source>
        <strain evidence="13 14">DSM 19307</strain>
    </source>
</reference>
<keyword evidence="3 10" id="KW-0285">Flavoprotein</keyword>
<keyword evidence="14" id="KW-1185">Reference proteome</keyword>
<dbReference type="PIRSF" id="PIRSF006268">
    <property type="entry name" value="ApbE"/>
    <property type="match status" value="1"/>
</dbReference>
<evidence type="ECO:0000256" key="9">
    <source>
        <dbReference type="ARBA" id="ARBA00048540"/>
    </source>
</evidence>
<evidence type="ECO:0000256" key="12">
    <source>
        <dbReference type="SAM" id="Phobius"/>
    </source>
</evidence>
<keyword evidence="12" id="KW-0812">Transmembrane</keyword>
<feature type="binding site" evidence="11">
    <location>
        <position position="291"/>
    </location>
    <ligand>
        <name>Mg(2+)</name>
        <dbReference type="ChEBI" id="CHEBI:18420"/>
    </ligand>
</feature>
<evidence type="ECO:0000256" key="11">
    <source>
        <dbReference type="PIRSR" id="PIRSR006268-2"/>
    </source>
</evidence>
<evidence type="ECO:0000256" key="6">
    <source>
        <dbReference type="ARBA" id="ARBA00022827"/>
    </source>
</evidence>
<dbReference type="GO" id="GO:0016740">
    <property type="term" value="F:transferase activity"/>
    <property type="evidence" value="ECO:0007669"/>
    <property type="project" value="UniProtKB-UniRule"/>
</dbReference>
<keyword evidence="4 10" id="KW-0808">Transferase</keyword>
<keyword evidence="5 10" id="KW-0479">Metal-binding</keyword>
<keyword evidence="13" id="KW-0449">Lipoprotein</keyword>
<dbReference type="EMBL" id="FZPD01000003">
    <property type="protein sequence ID" value="SNS98476.1"/>
    <property type="molecule type" value="Genomic_DNA"/>
</dbReference>
<proteinExistence type="inferred from homology"/>
<protein>
    <recommendedName>
        <fullName evidence="2 10">FAD:protein FMN transferase</fullName>
        <ecNumber evidence="1 10">2.7.1.180</ecNumber>
    </recommendedName>
    <alternativeName>
        <fullName evidence="8 10">Flavin transferase</fullName>
    </alternativeName>
</protein>
<dbReference type="EC" id="2.7.1.180" evidence="1 10"/>
<feature type="binding site" evidence="11">
    <location>
        <position position="287"/>
    </location>
    <ligand>
        <name>Mg(2+)</name>
        <dbReference type="ChEBI" id="CHEBI:18420"/>
    </ligand>
</feature>
<comment type="similarity">
    <text evidence="10">Belongs to the ApbE family.</text>
</comment>
<name>A0A239IXH4_EKHLU</name>
<evidence type="ECO:0000256" key="1">
    <source>
        <dbReference type="ARBA" id="ARBA00011955"/>
    </source>
</evidence>
<keyword evidence="12" id="KW-0472">Membrane</keyword>
<dbReference type="GO" id="GO:0046872">
    <property type="term" value="F:metal ion binding"/>
    <property type="evidence" value="ECO:0007669"/>
    <property type="project" value="UniProtKB-UniRule"/>
</dbReference>
<keyword evidence="6 10" id="KW-0274">FAD</keyword>
<evidence type="ECO:0000256" key="8">
    <source>
        <dbReference type="ARBA" id="ARBA00031306"/>
    </source>
</evidence>
<evidence type="ECO:0000256" key="5">
    <source>
        <dbReference type="ARBA" id="ARBA00022723"/>
    </source>
</evidence>
<comment type="catalytic activity">
    <reaction evidence="9 10">
        <text>L-threonyl-[protein] + FAD = FMN-L-threonyl-[protein] + AMP + H(+)</text>
        <dbReference type="Rhea" id="RHEA:36847"/>
        <dbReference type="Rhea" id="RHEA-COMP:11060"/>
        <dbReference type="Rhea" id="RHEA-COMP:11061"/>
        <dbReference type="ChEBI" id="CHEBI:15378"/>
        <dbReference type="ChEBI" id="CHEBI:30013"/>
        <dbReference type="ChEBI" id="CHEBI:57692"/>
        <dbReference type="ChEBI" id="CHEBI:74257"/>
        <dbReference type="ChEBI" id="CHEBI:456215"/>
        <dbReference type="EC" id="2.7.1.180"/>
    </reaction>
</comment>
<dbReference type="AlphaFoldDB" id="A0A239IXH4"/>
<feature type="binding site" evidence="11">
    <location>
        <position position="171"/>
    </location>
    <ligand>
        <name>Mg(2+)</name>
        <dbReference type="ChEBI" id="CHEBI:18420"/>
    </ligand>
</feature>
<keyword evidence="12" id="KW-1133">Transmembrane helix</keyword>
<dbReference type="PANTHER" id="PTHR30040:SF2">
    <property type="entry name" value="FAD:PROTEIN FMN TRANSFERASE"/>
    <property type="match status" value="1"/>
</dbReference>
<evidence type="ECO:0000256" key="2">
    <source>
        <dbReference type="ARBA" id="ARBA00016337"/>
    </source>
</evidence>
<keyword evidence="7 10" id="KW-0460">Magnesium</keyword>
<dbReference type="OrthoDB" id="9778595at2"/>
<accession>A0A239IXH4</accession>
<evidence type="ECO:0000313" key="13">
    <source>
        <dbReference type="EMBL" id="SNS98476.1"/>
    </source>
</evidence>
<evidence type="ECO:0000256" key="4">
    <source>
        <dbReference type="ARBA" id="ARBA00022679"/>
    </source>
</evidence>
<dbReference type="RefSeq" id="WP_089356619.1">
    <property type="nucleotide sequence ID" value="NZ_FZPD01000003.1"/>
</dbReference>
<dbReference type="InterPro" id="IPR024932">
    <property type="entry name" value="ApbE"/>
</dbReference>
<dbReference type="SUPFAM" id="SSF143631">
    <property type="entry name" value="ApbE-like"/>
    <property type="match status" value="1"/>
</dbReference>
<dbReference type="Pfam" id="PF02424">
    <property type="entry name" value="ApbE"/>
    <property type="match status" value="1"/>
</dbReference>
<dbReference type="PANTHER" id="PTHR30040">
    <property type="entry name" value="THIAMINE BIOSYNTHESIS LIPOPROTEIN APBE"/>
    <property type="match status" value="1"/>
</dbReference>
<evidence type="ECO:0000313" key="14">
    <source>
        <dbReference type="Proteomes" id="UP000198393"/>
    </source>
</evidence>
<sequence>MQKQRLLYFGIGLALIFILFSYLRKDAQRLHHIQGQTMGTIIYNVKYVAKEVDGLDQKISDELVALNQSLSTYIPDSEISILNKEGVFDFKSEFFLPVLKSSKEIHENTDGTFDPSIGPLVQAWGFGPDKQIPLLDSAQVDSLKSITGFDKVKFNEDSISLPANFQIDFSAIAKGYAVDIVSELLEENGINNYLVEIGGEVRCRGVNDEEKSWSLGIEDPTVSQDQQRLMAIVRLKNKALATSGNYRNYYEKEGKIYAHIIDPRTGYTANHSLLSASVFASDCMSADAYATAFMVLGLERSKQLISVHNLDALLIYRSANGSIESFVSEGIRPFLEMNKAKGN</sequence>
<feature type="transmembrane region" description="Helical" evidence="12">
    <location>
        <begin position="6"/>
        <end position="23"/>
    </location>
</feature>
<gene>
    <name evidence="13" type="ORF">SAMN05421640_1890</name>
</gene>
<dbReference type="InterPro" id="IPR003374">
    <property type="entry name" value="ApbE-like_sf"/>
</dbReference>
<dbReference type="Proteomes" id="UP000198393">
    <property type="component" value="Unassembled WGS sequence"/>
</dbReference>
<comment type="cofactor">
    <cofactor evidence="11">
        <name>Mg(2+)</name>
        <dbReference type="ChEBI" id="CHEBI:18420"/>
    </cofactor>
    <cofactor evidence="11">
        <name>Mn(2+)</name>
        <dbReference type="ChEBI" id="CHEBI:29035"/>
    </cofactor>
    <text evidence="11">Magnesium. Can also use manganese.</text>
</comment>
<evidence type="ECO:0000256" key="7">
    <source>
        <dbReference type="ARBA" id="ARBA00022842"/>
    </source>
</evidence>
<evidence type="ECO:0000256" key="3">
    <source>
        <dbReference type="ARBA" id="ARBA00022630"/>
    </source>
</evidence>
<organism evidence="13 14">
    <name type="scientific">Ekhidna lutea</name>
    <dbReference type="NCBI Taxonomy" id="447679"/>
    <lineage>
        <taxon>Bacteria</taxon>
        <taxon>Pseudomonadati</taxon>
        <taxon>Bacteroidota</taxon>
        <taxon>Cytophagia</taxon>
        <taxon>Cytophagales</taxon>
        <taxon>Reichenbachiellaceae</taxon>
        <taxon>Ekhidna</taxon>
    </lineage>
</organism>
<evidence type="ECO:0000256" key="10">
    <source>
        <dbReference type="PIRNR" id="PIRNR006268"/>
    </source>
</evidence>